<keyword evidence="3" id="KW-1185">Reference proteome</keyword>
<evidence type="ECO:0008006" key="4">
    <source>
        <dbReference type="Google" id="ProtNLM"/>
    </source>
</evidence>
<name>A0A2T3YVJ5_TRIA4</name>
<dbReference type="Proteomes" id="UP000240493">
    <property type="component" value="Unassembled WGS sequence"/>
</dbReference>
<feature type="compositionally biased region" description="Polar residues" evidence="1">
    <location>
        <begin position="39"/>
        <end position="50"/>
    </location>
</feature>
<feature type="compositionally biased region" description="Basic and acidic residues" evidence="1">
    <location>
        <begin position="76"/>
        <end position="88"/>
    </location>
</feature>
<reference evidence="2 3" key="1">
    <citation type="submission" date="2016-07" db="EMBL/GenBank/DDBJ databases">
        <title>Multiple horizontal gene transfer events from other fungi enriched the ability of initially mycotrophic Trichoderma (Ascomycota) to feed on dead plant biomass.</title>
        <authorList>
            <consortium name="DOE Joint Genome Institute"/>
            <person name="Aerts A."/>
            <person name="Atanasova L."/>
            <person name="Chenthamara K."/>
            <person name="Zhang J."/>
            <person name="Grujic M."/>
            <person name="Henrissat B."/>
            <person name="Kuo A."/>
            <person name="Salamov A."/>
            <person name="Lipzen A."/>
            <person name="Labutti K."/>
            <person name="Barry K."/>
            <person name="Miao Y."/>
            <person name="Rahimi M.J."/>
            <person name="Shen Q."/>
            <person name="Grigoriev I.V."/>
            <person name="Kubicek C.P."/>
            <person name="Druzhinina I.S."/>
        </authorList>
    </citation>
    <scope>NUCLEOTIDE SEQUENCE [LARGE SCALE GENOMIC DNA]</scope>
    <source>
        <strain evidence="2 3">CBS 433.97</strain>
    </source>
</reference>
<dbReference type="AlphaFoldDB" id="A0A2T3YVJ5"/>
<gene>
    <name evidence="2" type="ORF">M441DRAFT_62060</name>
</gene>
<protein>
    <recommendedName>
        <fullName evidence="4">SMP domain-containing protein</fullName>
    </recommendedName>
</protein>
<proteinExistence type="predicted"/>
<accession>A0A2T3YVJ5</accession>
<dbReference type="OrthoDB" id="4898128at2759"/>
<evidence type="ECO:0000256" key="1">
    <source>
        <dbReference type="SAM" id="MobiDB-lite"/>
    </source>
</evidence>
<sequence length="88" mass="9137">MNMNRAAAAAHAADMHGDHVLQGGHAILKEDTDPAGQDTAFSNVSHSAVKQSGLEGAKQGNFQGDAGTGAGLGERMGQRACERDQYDK</sequence>
<evidence type="ECO:0000313" key="2">
    <source>
        <dbReference type="EMBL" id="PTB36591.1"/>
    </source>
</evidence>
<dbReference type="EMBL" id="KZ679270">
    <property type="protein sequence ID" value="PTB36591.1"/>
    <property type="molecule type" value="Genomic_DNA"/>
</dbReference>
<organism evidence="2 3">
    <name type="scientific">Trichoderma asperellum (strain ATCC 204424 / CBS 433.97 / NBRC 101777)</name>
    <dbReference type="NCBI Taxonomy" id="1042311"/>
    <lineage>
        <taxon>Eukaryota</taxon>
        <taxon>Fungi</taxon>
        <taxon>Dikarya</taxon>
        <taxon>Ascomycota</taxon>
        <taxon>Pezizomycotina</taxon>
        <taxon>Sordariomycetes</taxon>
        <taxon>Hypocreomycetidae</taxon>
        <taxon>Hypocreales</taxon>
        <taxon>Hypocreaceae</taxon>
        <taxon>Trichoderma</taxon>
    </lineage>
</organism>
<evidence type="ECO:0000313" key="3">
    <source>
        <dbReference type="Proteomes" id="UP000240493"/>
    </source>
</evidence>
<feature type="region of interest" description="Disordered" evidence="1">
    <location>
        <begin position="21"/>
        <end position="88"/>
    </location>
</feature>